<dbReference type="STRING" id="104663.SAMN04488121_103833"/>
<dbReference type="OrthoDB" id="655802at2"/>
<dbReference type="InterPro" id="IPR036378">
    <property type="entry name" value="FAS1_dom_sf"/>
</dbReference>
<protein>
    <recommendedName>
        <fullName evidence="3">Fasciclin domain-containing protein</fullName>
    </recommendedName>
</protein>
<sequence>MKKIFSGTLILMTIVFFSCKKDYTIGGSVTNPHVNMTTYDYLKTNPLFDTLLLLIDRTGLQEEVNASGTFFAITDYSINNYVTKKQEDLRVKMNDENLVYTFDSIDYAVMKDSLRAYLFKDQITRDNTTEIGRFFKANDGELRLVQLIPTTDYTDGTVFSTKPKYIYLTKLIPTENGYPVPTDSTGLPGLKDGQELQTLCQTTGILTTTGVLHVLNNNHTFTYFGDLNN</sequence>
<evidence type="ECO:0000313" key="1">
    <source>
        <dbReference type="EMBL" id="SDG21126.1"/>
    </source>
</evidence>
<evidence type="ECO:0008006" key="3">
    <source>
        <dbReference type="Google" id="ProtNLM"/>
    </source>
</evidence>
<dbReference type="EMBL" id="FNBN01000003">
    <property type="protein sequence ID" value="SDG21126.1"/>
    <property type="molecule type" value="Genomic_DNA"/>
</dbReference>
<evidence type="ECO:0000313" key="2">
    <source>
        <dbReference type="Proteomes" id="UP000199045"/>
    </source>
</evidence>
<proteinExistence type="predicted"/>
<dbReference type="Gene3D" id="2.30.180.10">
    <property type="entry name" value="FAS1 domain"/>
    <property type="match status" value="1"/>
</dbReference>
<name>A0A1G7SDK3_CHIFI</name>
<dbReference type="RefSeq" id="WP_089833676.1">
    <property type="nucleotide sequence ID" value="NZ_FNBN01000003.1"/>
</dbReference>
<dbReference type="AlphaFoldDB" id="A0A1G7SDK3"/>
<dbReference type="PROSITE" id="PS51257">
    <property type="entry name" value="PROKAR_LIPOPROTEIN"/>
    <property type="match status" value="1"/>
</dbReference>
<organism evidence="1 2">
    <name type="scientific">Chitinophaga filiformis</name>
    <name type="common">Myxococcus filiformis</name>
    <name type="synonym">Flexibacter filiformis</name>
    <dbReference type="NCBI Taxonomy" id="104663"/>
    <lineage>
        <taxon>Bacteria</taxon>
        <taxon>Pseudomonadati</taxon>
        <taxon>Bacteroidota</taxon>
        <taxon>Chitinophagia</taxon>
        <taxon>Chitinophagales</taxon>
        <taxon>Chitinophagaceae</taxon>
        <taxon>Chitinophaga</taxon>
    </lineage>
</organism>
<gene>
    <name evidence="1" type="ORF">SAMN04488121_103833</name>
</gene>
<reference evidence="1 2" key="1">
    <citation type="submission" date="2016-10" db="EMBL/GenBank/DDBJ databases">
        <authorList>
            <person name="de Groot N.N."/>
        </authorList>
    </citation>
    <scope>NUCLEOTIDE SEQUENCE [LARGE SCALE GENOMIC DNA]</scope>
    <source>
        <strain evidence="1 2">DSM 527</strain>
    </source>
</reference>
<accession>A0A1G7SDK3</accession>
<dbReference type="Proteomes" id="UP000199045">
    <property type="component" value="Unassembled WGS sequence"/>
</dbReference>